<evidence type="ECO:0000256" key="2">
    <source>
        <dbReference type="ARBA" id="ARBA00022448"/>
    </source>
</evidence>
<keyword evidence="5" id="KW-0812">Transmembrane</keyword>
<dbReference type="Pfam" id="PF00005">
    <property type="entry name" value="ABC_tran"/>
    <property type="match status" value="1"/>
</dbReference>
<dbReference type="PANTHER" id="PTHR43335:SF4">
    <property type="entry name" value="ABC TRANSPORTER, ATP-BINDING PROTEIN"/>
    <property type="match status" value="1"/>
</dbReference>
<dbReference type="PROSITE" id="PS00211">
    <property type="entry name" value="ABC_TRANSPORTER_1"/>
    <property type="match status" value="1"/>
</dbReference>
<feature type="domain" description="ABC transporter" evidence="6">
    <location>
        <begin position="4"/>
        <end position="230"/>
    </location>
</feature>
<feature type="transmembrane region" description="Helical" evidence="5">
    <location>
        <begin position="383"/>
        <end position="408"/>
    </location>
</feature>
<dbReference type="GO" id="GO:0016887">
    <property type="term" value="F:ATP hydrolysis activity"/>
    <property type="evidence" value="ECO:0007669"/>
    <property type="project" value="InterPro"/>
</dbReference>
<keyword evidence="2" id="KW-0813">Transport</keyword>
<dbReference type="PANTHER" id="PTHR43335">
    <property type="entry name" value="ABC TRANSPORTER, ATP-BINDING PROTEIN"/>
    <property type="match status" value="1"/>
</dbReference>
<dbReference type="Pfam" id="PF12730">
    <property type="entry name" value="ABC2_membrane_4"/>
    <property type="match status" value="1"/>
</dbReference>
<accession>A0A9X3MNQ1</accession>
<keyword evidence="5" id="KW-0472">Membrane</keyword>
<dbReference type="AlphaFoldDB" id="A0A9X3MNQ1"/>
<dbReference type="SUPFAM" id="SSF52540">
    <property type="entry name" value="P-loop containing nucleoside triphosphate hydrolases"/>
    <property type="match status" value="1"/>
</dbReference>
<evidence type="ECO:0000259" key="6">
    <source>
        <dbReference type="PROSITE" id="PS50893"/>
    </source>
</evidence>
<comment type="similarity">
    <text evidence="1">Belongs to the ABC transporter superfamily.</text>
</comment>
<dbReference type="Proteomes" id="UP001149140">
    <property type="component" value="Unassembled WGS sequence"/>
</dbReference>
<feature type="transmembrane region" description="Helical" evidence="5">
    <location>
        <begin position="511"/>
        <end position="531"/>
    </location>
</feature>
<feature type="transmembrane region" description="Helical" evidence="5">
    <location>
        <begin position="429"/>
        <end position="460"/>
    </location>
</feature>
<dbReference type="InterPro" id="IPR003439">
    <property type="entry name" value="ABC_transporter-like_ATP-bd"/>
</dbReference>
<reference evidence="7" key="1">
    <citation type="submission" date="2022-10" db="EMBL/GenBank/DDBJ databases">
        <title>The WGS of Solirubrobacter ginsenosidimutans DSM 21036.</title>
        <authorList>
            <person name="Jiang Z."/>
        </authorList>
    </citation>
    <scope>NUCLEOTIDE SEQUENCE</scope>
    <source>
        <strain evidence="7">DSM 21036</strain>
    </source>
</reference>
<evidence type="ECO:0000256" key="4">
    <source>
        <dbReference type="ARBA" id="ARBA00022840"/>
    </source>
</evidence>
<dbReference type="RefSeq" id="WP_270037631.1">
    <property type="nucleotide sequence ID" value="NZ_JAPDOD010000001.1"/>
</dbReference>
<evidence type="ECO:0000313" key="7">
    <source>
        <dbReference type="EMBL" id="MDA0158981.1"/>
    </source>
</evidence>
<dbReference type="InterPro" id="IPR017871">
    <property type="entry name" value="ABC_transporter-like_CS"/>
</dbReference>
<evidence type="ECO:0000256" key="5">
    <source>
        <dbReference type="SAM" id="Phobius"/>
    </source>
</evidence>
<dbReference type="SMART" id="SM00382">
    <property type="entry name" value="AAA"/>
    <property type="match status" value="1"/>
</dbReference>
<dbReference type="InterPro" id="IPR027417">
    <property type="entry name" value="P-loop_NTPase"/>
</dbReference>
<keyword evidence="4 7" id="KW-0067">ATP-binding</keyword>
<keyword evidence="3" id="KW-0547">Nucleotide-binding</keyword>
<dbReference type="EMBL" id="JAPDOD010000001">
    <property type="protein sequence ID" value="MDA0158981.1"/>
    <property type="molecule type" value="Genomic_DNA"/>
</dbReference>
<evidence type="ECO:0000256" key="1">
    <source>
        <dbReference type="ARBA" id="ARBA00005417"/>
    </source>
</evidence>
<comment type="caution">
    <text evidence="7">The sequence shown here is derived from an EMBL/GenBank/DDBJ whole genome shotgun (WGS) entry which is preliminary data.</text>
</comment>
<feature type="transmembrane region" description="Helical" evidence="5">
    <location>
        <begin position="344"/>
        <end position="363"/>
    </location>
</feature>
<feature type="transmembrane region" description="Helical" evidence="5">
    <location>
        <begin position="559"/>
        <end position="584"/>
    </location>
</feature>
<dbReference type="GO" id="GO:0005524">
    <property type="term" value="F:ATP binding"/>
    <property type="evidence" value="ECO:0007669"/>
    <property type="project" value="UniProtKB-KW"/>
</dbReference>
<dbReference type="Gene3D" id="3.40.50.300">
    <property type="entry name" value="P-loop containing nucleotide triphosphate hydrolases"/>
    <property type="match status" value="1"/>
</dbReference>
<evidence type="ECO:0000256" key="3">
    <source>
        <dbReference type="ARBA" id="ARBA00022741"/>
    </source>
</evidence>
<dbReference type="PROSITE" id="PS50893">
    <property type="entry name" value="ABC_TRANSPORTER_2"/>
    <property type="match status" value="1"/>
</dbReference>
<gene>
    <name evidence="7" type="ORF">OM076_01790</name>
</gene>
<evidence type="ECO:0000313" key="8">
    <source>
        <dbReference type="Proteomes" id="UP001149140"/>
    </source>
</evidence>
<sequence length="592" mass="61797">MAALAIDGLTKRYGDREALAGVTLAVRAGSIHGLVGPNGSGKTTLLRSVLRLVRPDAGVIRVLGEDRASAAARPQGGLAGLVDDPRFYPYLSARENLRLLSILDGNGHADPATVLERVGLADVADRKVGGFSLGMRQRLGLAAALMRRPRLLLLDEPANGLDPTGAEELWRTVRELAREGTAVLLSSHDLVTIDSVCDEITVLRDGEVAWSGPIADLRAQAPSPEHVLRTADDASAAQVATALDVPAVRAADGLRVIAETDTLERLTVALGKAEVGIRAIAPGASPLRALFTRLTEVPPEALRASASPVPVPVTEHRVRMTAGDVRAVCAVEVRKLRAQIKLKVLLAACIVAPWLFALAVKSAGSLPNDTLYGRWVLQAGAALPLLVLTFLASWAFPLLGSLVAGDILSSEDRLGTWPTLLTRSRPESAILAGKIVVSIVSAVLTVVLLAVSSSVAGLAIAGPNDLPGLTGTLFSNGHAFGLVAASWAAALPAALAWTAFALFLSARTRNSVAGIVAPVLAGVVLQIFWLIDGPPLLRELLPSAALDAWHVLFEAPSQVAPLVTAMLVALGWTAVAVIALALTIRRRDAVAA</sequence>
<protein>
    <submittedName>
        <fullName evidence="7">ATP-binding cassette domain-containing protein</fullName>
    </submittedName>
</protein>
<proteinExistence type="inferred from homology"/>
<name>A0A9X3MNQ1_9ACTN</name>
<feature type="transmembrane region" description="Helical" evidence="5">
    <location>
        <begin position="480"/>
        <end position="504"/>
    </location>
</feature>
<keyword evidence="5" id="KW-1133">Transmembrane helix</keyword>
<dbReference type="InterPro" id="IPR003593">
    <property type="entry name" value="AAA+_ATPase"/>
</dbReference>
<keyword evidence="8" id="KW-1185">Reference proteome</keyword>
<organism evidence="7 8">
    <name type="scientific">Solirubrobacter ginsenosidimutans</name>
    <dbReference type="NCBI Taxonomy" id="490573"/>
    <lineage>
        <taxon>Bacteria</taxon>
        <taxon>Bacillati</taxon>
        <taxon>Actinomycetota</taxon>
        <taxon>Thermoleophilia</taxon>
        <taxon>Solirubrobacterales</taxon>
        <taxon>Solirubrobacteraceae</taxon>
        <taxon>Solirubrobacter</taxon>
    </lineage>
</organism>